<protein>
    <submittedName>
        <fullName evidence="1">Uncharacterized protein</fullName>
    </submittedName>
</protein>
<reference evidence="1" key="2">
    <citation type="submission" date="2025-09" db="UniProtKB">
        <authorList>
            <consortium name="Ensembl"/>
        </authorList>
    </citation>
    <scope>IDENTIFICATION</scope>
</reference>
<reference evidence="1" key="1">
    <citation type="submission" date="2025-08" db="UniProtKB">
        <authorList>
            <consortium name="Ensembl"/>
        </authorList>
    </citation>
    <scope>IDENTIFICATION</scope>
</reference>
<organism evidence="1 2">
    <name type="scientific">Leptobrachium leishanense</name>
    <name type="common">Leishan spiny toad</name>
    <dbReference type="NCBI Taxonomy" id="445787"/>
    <lineage>
        <taxon>Eukaryota</taxon>
        <taxon>Metazoa</taxon>
        <taxon>Chordata</taxon>
        <taxon>Craniata</taxon>
        <taxon>Vertebrata</taxon>
        <taxon>Euteleostomi</taxon>
        <taxon>Amphibia</taxon>
        <taxon>Batrachia</taxon>
        <taxon>Anura</taxon>
        <taxon>Pelobatoidea</taxon>
        <taxon>Megophryidae</taxon>
        <taxon>Leptobrachium</taxon>
    </lineage>
</organism>
<sequence length="69" mass="7684">MHALSVLTPVHAAIPYIPDLTTTGPLCKHPICIMANLATSELNIQRFDTLRKFYHQSQAPVTSNQLLKL</sequence>
<keyword evidence="2" id="KW-1185">Reference proteome</keyword>
<dbReference type="Proteomes" id="UP000694569">
    <property type="component" value="Unplaced"/>
</dbReference>
<accession>A0A8C5LY97</accession>
<evidence type="ECO:0000313" key="2">
    <source>
        <dbReference type="Proteomes" id="UP000694569"/>
    </source>
</evidence>
<proteinExistence type="predicted"/>
<name>A0A8C5LY97_9ANUR</name>
<dbReference type="AlphaFoldDB" id="A0A8C5LY97"/>
<evidence type="ECO:0000313" key="1">
    <source>
        <dbReference type="Ensembl" id="ENSLLEP00000004247.1"/>
    </source>
</evidence>
<dbReference type="Ensembl" id="ENSLLET00000004443.1">
    <property type="protein sequence ID" value="ENSLLEP00000004247.1"/>
    <property type="gene ID" value="ENSLLEG00000002741.1"/>
</dbReference>